<keyword evidence="3" id="KW-1185">Reference proteome</keyword>
<reference evidence="2 3" key="1">
    <citation type="journal article" date="2020" name="Microorganisms">
        <title>Osmotic Adaptation and Compatible Solute Biosynthesis of Phototrophic Bacteria as Revealed from Genome Analyses.</title>
        <authorList>
            <person name="Imhoff J.F."/>
            <person name="Rahn T."/>
            <person name="Kunzel S."/>
            <person name="Keller A."/>
            <person name="Neulinger S.C."/>
        </authorList>
    </citation>
    <scope>NUCLEOTIDE SEQUENCE [LARGE SCALE GENOMIC DNA]</scope>
    <source>
        <strain evidence="2 3">DSM 15382</strain>
    </source>
</reference>
<name>A0ABS1D2D4_9PROT</name>
<comment type="caution">
    <text evidence="2">The sequence shown here is derived from an EMBL/GenBank/DDBJ whole genome shotgun (WGS) entry which is preliminary data.</text>
</comment>
<evidence type="ECO:0000313" key="2">
    <source>
        <dbReference type="EMBL" id="MBK1660785.1"/>
    </source>
</evidence>
<dbReference type="GO" id="GO:0004497">
    <property type="term" value="F:monooxygenase activity"/>
    <property type="evidence" value="ECO:0007669"/>
    <property type="project" value="UniProtKB-KW"/>
</dbReference>
<keyword evidence="2" id="KW-0560">Oxidoreductase</keyword>
<organism evidence="2 3">
    <name type="scientific">Paracraurococcus ruber</name>
    <dbReference type="NCBI Taxonomy" id="77675"/>
    <lineage>
        <taxon>Bacteria</taxon>
        <taxon>Pseudomonadati</taxon>
        <taxon>Pseudomonadota</taxon>
        <taxon>Alphaproteobacteria</taxon>
        <taxon>Acetobacterales</taxon>
        <taxon>Roseomonadaceae</taxon>
        <taxon>Paracraurococcus</taxon>
    </lineage>
</organism>
<dbReference type="InterPro" id="IPR011008">
    <property type="entry name" value="Dimeric_a/b-barrel"/>
</dbReference>
<keyword evidence="2" id="KW-0503">Monooxygenase</keyword>
<sequence length="124" mass="13272">MAAAAAGSPAAAVAARPLAIPPGAVAVLVTLAVRPGAEDAFLRLLHPVLDAMRAEPGFVSAALHRDPADPARFLLHEIWADRQDLVEVQMRRPYRAEYEAQLPALLRRPRAAEVWAPLRADTGG</sequence>
<dbReference type="Proteomes" id="UP000697995">
    <property type="component" value="Unassembled WGS sequence"/>
</dbReference>
<dbReference type="InterPro" id="IPR007138">
    <property type="entry name" value="ABM_dom"/>
</dbReference>
<proteinExistence type="predicted"/>
<evidence type="ECO:0000259" key="1">
    <source>
        <dbReference type="PROSITE" id="PS51725"/>
    </source>
</evidence>
<accession>A0ABS1D2D4</accession>
<dbReference type="Gene3D" id="3.30.70.100">
    <property type="match status" value="1"/>
</dbReference>
<dbReference type="SUPFAM" id="SSF54909">
    <property type="entry name" value="Dimeric alpha+beta barrel"/>
    <property type="match status" value="1"/>
</dbReference>
<feature type="domain" description="ABM" evidence="1">
    <location>
        <begin position="25"/>
        <end position="114"/>
    </location>
</feature>
<dbReference type="PROSITE" id="PS51725">
    <property type="entry name" value="ABM"/>
    <property type="match status" value="1"/>
</dbReference>
<protein>
    <submittedName>
        <fullName evidence="2">Antibiotic biosynthesis monooxygenase</fullName>
    </submittedName>
</protein>
<dbReference type="EMBL" id="NRSG01000211">
    <property type="protein sequence ID" value="MBK1660785.1"/>
    <property type="molecule type" value="Genomic_DNA"/>
</dbReference>
<dbReference type="Pfam" id="PF03992">
    <property type="entry name" value="ABM"/>
    <property type="match status" value="1"/>
</dbReference>
<evidence type="ECO:0000313" key="3">
    <source>
        <dbReference type="Proteomes" id="UP000697995"/>
    </source>
</evidence>
<gene>
    <name evidence="2" type="ORF">CKO45_21415</name>
</gene>